<name>A0A840W3T2_9ACTN</name>
<evidence type="ECO:0000256" key="2">
    <source>
        <dbReference type="SAM" id="Phobius"/>
    </source>
</evidence>
<sequence>MEAIGVPWFIVVRYLGPPLFLLVAGGALLLWRRPARSGLAWAALVVNLFAAALPFLWIGAQVLTGQADLTVIGLVMTLLQPGVVAVAWLLLLLALVSQPKIEVAVPGDRGDGGEADSGETERAPQNVG</sequence>
<keyword evidence="3" id="KW-0012">Acyltransferase</keyword>
<keyword evidence="3" id="KW-0449">Lipoprotein</keyword>
<organism evidence="3 4">
    <name type="scientific">Nocardiopsis metallicus</name>
    <dbReference type="NCBI Taxonomy" id="179819"/>
    <lineage>
        <taxon>Bacteria</taxon>
        <taxon>Bacillati</taxon>
        <taxon>Actinomycetota</taxon>
        <taxon>Actinomycetes</taxon>
        <taxon>Streptosporangiales</taxon>
        <taxon>Nocardiopsidaceae</taxon>
        <taxon>Nocardiopsis</taxon>
    </lineage>
</organism>
<accession>A0A840W3T2</accession>
<comment type="caution">
    <text evidence="3">The sequence shown here is derived from an EMBL/GenBank/DDBJ whole genome shotgun (WGS) entry which is preliminary data.</text>
</comment>
<evidence type="ECO:0000313" key="4">
    <source>
        <dbReference type="Proteomes" id="UP000579647"/>
    </source>
</evidence>
<protein>
    <submittedName>
        <fullName evidence="3">Apolipoprotein N-acyltransferase</fullName>
    </submittedName>
</protein>
<dbReference type="GO" id="GO:0016746">
    <property type="term" value="F:acyltransferase activity"/>
    <property type="evidence" value="ECO:0007669"/>
    <property type="project" value="UniProtKB-KW"/>
</dbReference>
<dbReference type="RefSeq" id="WP_184365217.1">
    <property type="nucleotide sequence ID" value="NZ_BAAAKM010000152.1"/>
</dbReference>
<feature type="transmembrane region" description="Helical" evidence="2">
    <location>
        <begin position="71"/>
        <end position="96"/>
    </location>
</feature>
<keyword evidence="2" id="KW-0472">Membrane</keyword>
<reference evidence="3 4" key="1">
    <citation type="submission" date="2020-08" db="EMBL/GenBank/DDBJ databases">
        <title>Sequencing the genomes of 1000 actinobacteria strains.</title>
        <authorList>
            <person name="Klenk H.-P."/>
        </authorList>
    </citation>
    <scope>NUCLEOTIDE SEQUENCE [LARGE SCALE GENOMIC DNA]</scope>
    <source>
        <strain evidence="3 4">DSM 44598</strain>
    </source>
</reference>
<dbReference type="AlphaFoldDB" id="A0A840W3T2"/>
<keyword evidence="2" id="KW-1133">Transmembrane helix</keyword>
<gene>
    <name evidence="3" type="ORF">HNR07_002686</name>
</gene>
<dbReference type="Proteomes" id="UP000579647">
    <property type="component" value="Unassembled WGS sequence"/>
</dbReference>
<dbReference type="EMBL" id="JACHDO010000001">
    <property type="protein sequence ID" value="MBB5491549.1"/>
    <property type="molecule type" value="Genomic_DNA"/>
</dbReference>
<evidence type="ECO:0000313" key="3">
    <source>
        <dbReference type="EMBL" id="MBB5491549.1"/>
    </source>
</evidence>
<evidence type="ECO:0000256" key="1">
    <source>
        <dbReference type="SAM" id="MobiDB-lite"/>
    </source>
</evidence>
<feature type="region of interest" description="Disordered" evidence="1">
    <location>
        <begin position="104"/>
        <end position="128"/>
    </location>
</feature>
<proteinExistence type="predicted"/>
<keyword evidence="4" id="KW-1185">Reference proteome</keyword>
<feature type="transmembrane region" description="Helical" evidence="2">
    <location>
        <begin position="6"/>
        <end position="31"/>
    </location>
</feature>
<feature type="transmembrane region" description="Helical" evidence="2">
    <location>
        <begin position="38"/>
        <end position="59"/>
    </location>
</feature>
<keyword evidence="3" id="KW-0808">Transferase</keyword>
<keyword evidence="2" id="KW-0812">Transmembrane</keyword>